<keyword evidence="3" id="KW-1185">Reference proteome</keyword>
<accession>A0A0C2D243</accession>
<reference evidence="2 3" key="1">
    <citation type="submission" date="2013-12" db="EMBL/GenBank/DDBJ databases">
        <title>Draft genome of the parsitic nematode Ancylostoma duodenale.</title>
        <authorList>
            <person name="Mitreva M."/>
        </authorList>
    </citation>
    <scope>NUCLEOTIDE SEQUENCE [LARGE SCALE GENOMIC DNA]</scope>
    <source>
        <strain evidence="2 3">Zhejiang</strain>
    </source>
</reference>
<dbReference type="OrthoDB" id="10475888at2759"/>
<proteinExistence type="predicted"/>
<evidence type="ECO:0000313" key="3">
    <source>
        <dbReference type="Proteomes" id="UP000054047"/>
    </source>
</evidence>
<gene>
    <name evidence="2" type="ORF">ANCDUO_13701</name>
</gene>
<feature type="region of interest" description="Disordered" evidence="1">
    <location>
        <begin position="1"/>
        <end position="55"/>
    </location>
</feature>
<name>A0A0C2D243_9BILA</name>
<evidence type="ECO:0000313" key="2">
    <source>
        <dbReference type="EMBL" id="KIH56122.1"/>
    </source>
</evidence>
<dbReference type="Proteomes" id="UP000054047">
    <property type="component" value="Unassembled WGS sequence"/>
</dbReference>
<sequence>MNEEERASGSKGKSGPVQGVLEKGGTIEASGDRENEGEEEVQTPPPSPSNGRNNHRPRWGALYALSIRVVELAMPYFFKFIRWIVWNTAHQLSAVFKPMQIASGFRLILYVLIHSQALSNSLKYGPYARTRLFSLAQVSSKLGELWSTARESIFGEDYWIPSDANEITLFPLELLRAHK</sequence>
<feature type="non-terminal residue" evidence="2">
    <location>
        <position position="179"/>
    </location>
</feature>
<evidence type="ECO:0000256" key="1">
    <source>
        <dbReference type="SAM" id="MobiDB-lite"/>
    </source>
</evidence>
<protein>
    <submittedName>
        <fullName evidence="2">Uncharacterized protein</fullName>
    </submittedName>
</protein>
<organism evidence="2 3">
    <name type="scientific">Ancylostoma duodenale</name>
    <dbReference type="NCBI Taxonomy" id="51022"/>
    <lineage>
        <taxon>Eukaryota</taxon>
        <taxon>Metazoa</taxon>
        <taxon>Ecdysozoa</taxon>
        <taxon>Nematoda</taxon>
        <taxon>Chromadorea</taxon>
        <taxon>Rhabditida</taxon>
        <taxon>Rhabditina</taxon>
        <taxon>Rhabditomorpha</taxon>
        <taxon>Strongyloidea</taxon>
        <taxon>Ancylostomatidae</taxon>
        <taxon>Ancylostomatinae</taxon>
        <taxon>Ancylostoma</taxon>
    </lineage>
</organism>
<dbReference type="EMBL" id="KN736232">
    <property type="protein sequence ID" value="KIH56122.1"/>
    <property type="molecule type" value="Genomic_DNA"/>
</dbReference>
<dbReference type="AlphaFoldDB" id="A0A0C2D243"/>